<dbReference type="RefSeq" id="WP_133409901.1">
    <property type="nucleotide sequence ID" value="NZ_SMZT01000002.1"/>
</dbReference>
<evidence type="ECO:0000259" key="2">
    <source>
        <dbReference type="Pfam" id="PF00582"/>
    </source>
</evidence>
<dbReference type="GeneID" id="64347201"/>
<comment type="caution">
    <text evidence="3">The sequence shown here is derived from an EMBL/GenBank/DDBJ whole genome shotgun (WGS) entry which is preliminary data.</text>
</comment>
<dbReference type="PANTHER" id="PTHR46268">
    <property type="entry name" value="STRESS RESPONSE PROTEIN NHAX"/>
    <property type="match status" value="1"/>
</dbReference>
<proteinExistence type="inferred from homology"/>
<sequence>MSILVGYVPTPVGEAAVRAAIEEARLRGERLLIVNSVREGALADKSVASDDDLRRVTSAAESAGVPHTVLQPSHRDDLAQEILELAREHDVSRIVIGLRQRSQVGKFIMGSHAQRILLQSDRPVLAVKAGEAHL</sequence>
<organism evidence="3 4">
    <name type="scientific">Kocuria rosea</name>
    <name type="common">Deinococcus erythromyxa</name>
    <name type="synonym">Micrococcus rubens</name>
    <dbReference type="NCBI Taxonomy" id="1275"/>
    <lineage>
        <taxon>Bacteria</taxon>
        <taxon>Bacillati</taxon>
        <taxon>Actinomycetota</taxon>
        <taxon>Actinomycetes</taxon>
        <taxon>Micrococcales</taxon>
        <taxon>Micrococcaceae</taxon>
        <taxon>Kocuria</taxon>
    </lineage>
</organism>
<dbReference type="InterPro" id="IPR006016">
    <property type="entry name" value="UspA"/>
</dbReference>
<comment type="similarity">
    <text evidence="1">Belongs to the universal stress protein A family.</text>
</comment>
<evidence type="ECO:0000313" key="4">
    <source>
        <dbReference type="Proteomes" id="UP000295163"/>
    </source>
</evidence>
<reference evidence="3 4" key="1">
    <citation type="submission" date="2019-03" db="EMBL/GenBank/DDBJ databases">
        <title>Genome Sequencing and Assembly of Various Microbes Isolated from Partially Reclaimed Soil and Acid Mine Drainage (AMD) Site.</title>
        <authorList>
            <person name="Steinbock B."/>
            <person name="Bechtold R."/>
            <person name="Sevigny J.L."/>
            <person name="Thomas D."/>
            <person name="Cuthill L.R."/>
            <person name="Aveiro Johannsen E.J."/>
            <person name="Thomas K."/>
            <person name="Ghosh A."/>
        </authorList>
    </citation>
    <scope>NUCLEOTIDE SEQUENCE [LARGE SCALE GENOMIC DNA]</scope>
    <source>
        <strain evidence="3 4">S-A3</strain>
    </source>
</reference>
<dbReference type="CDD" id="cd00293">
    <property type="entry name" value="USP-like"/>
    <property type="match status" value="1"/>
</dbReference>
<dbReference type="InterPro" id="IPR014729">
    <property type="entry name" value="Rossmann-like_a/b/a_fold"/>
</dbReference>
<dbReference type="Pfam" id="PF00582">
    <property type="entry name" value="Usp"/>
    <property type="match status" value="1"/>
</dbReference>
<dbReference type="Gene3D" id="3.40.50.620">
    <property type="entry name" value="HUPs"/>
    <property type="match status" value="1"/>
</dbReference>
<dbReference type="AlphaFoldDB" id="A0A4R5YHS1"/>
<protein>
    <submittedName>
        <fullName evidence="3">Universal stress protein</fullName>
    </submittedName>
</protein>
<accession>A0A4R5YHS1</accession>
<dbReference type="SUPFAM" id="SSF52402">
    <property type="entry name" value="Adenine nucleotide alpha hydrolases-like"/>
    <property type="match status" value="1"/>
</dbReference>
<dbReference type="EMBL" id="SMZT01000002">
    <property type="protein sequence ID" value="TDL44832.1"/>
    <property type="molecule type" value="Genomic_DNA"/>
</dbReference>
<name>A0A4R5YHS1_KOCRO</name>
<gene>
    <name evidence="3" type="ORF">E2R59_07220</name>
</gene>
<evidence type="ECO:0000256" key="1">
    <source>
        <dbReference type="ARBA" id="ARBA00008791"/>
    </source>
</evidence>
<feature type="domain" description="UspA" evidence="2">
    <location>
        <begin position="2"/>
        <end position="128"/>
    </location>
</feature>
<dbReference type="PANTHER" id="PTHR46268:SF6">
    <property type="entry name" value="UNIVERSAL STRESS PROTEIN UP12"/>
    <property type="match status" value="1"/>
</dbReference>
<dbReference type="Proteomes" id="UP000295163">
    <property type="component" value="Unassembled WGS sequence"/>
</dbReference>
<evidence type="ECO:0000313" key="3">
    <source>
        <dbReference type="EMBL" id="TDL44832.1"/>
    </source>
</evidence>